<name>A0A7X6IAU4_9BACT</name>
<dbReference type="AlphaFoldDB" id="A0A7X6IAU4"/>
<proteinExistence type="predicted"/>
<feature type="compositionally biased region" description="Low complexity" evidence="1">
    <location>
        <begin position="1"/>
        <end position="12"/>
    </location>
</feature>
<dbReference type="RefSeq" id="WP_168058970.1">
    <property type="nucleotide sequence ID" value="NZ_VTOW01000001.1"/>
</dbReference>
<accession>A0A7X6IAU4</accession>
<evidence type="ECO:0000313" key="4">
    <source>
        <dbReference type="Proteomes" id="UP000534783"/>
    </source>
</evidence>
<keyword evidence="2" id="KW-1133">Transmembrane helix</keyword>
<evidence type="ECO:0000313" key="3">
    <source>
        <dbReference type="EMBL" id="NKE70735.1"/>
    </source>
</evidence>
<gene>
    <name evidence="3" type="ORF">MNODULE_08290</name>
</gene>
<organism evidence="3 4">
    <name type="scientific">Candidatus Manganitrophus noduliformans</name>
    <dbReference type="NCBI Taxonomy" id="2606439"/>
    <lineage>
        <taxon>Bacteria</taxon>
        <taxon>Pseudomonadati</taxon>
        <taxon>Nitrospirota</taxon>
        <taxon>Nitrospiria</taxon>
        <taxon>Candidatus Troglogloeales</taxon>
        <taxon>Candidatus Manganitrophaceae</taxon>
        <taxon>Candidatus Manganitrophus</taxon>
    </lineage>
</organism>
<protein>
    <submittedName>
        <fullName evidence="3">Uncharacterized protein</fullName>
    </submittedName>
</protein>
<feature type="transmembrane region" description="Helical" evidence="2">
    <location>
        <begin position="47"/>
        <end position="69"/>
    </location>
</feature>
<evidence type="ECO:0000256" key="1">
    <source>
        <dbReference type="SAM" id="MobiDB-lite"/>
    </source>
</evidence>
<reference evidence="3 4" key="1">
    <citation type="journal article" date="2020" name="Nature">
        <title>Bacterial chemolithoautotrophy via manganese oxidation.</title>
        <authorList>
            <person name="Yu H."/>
            <person name="Leadbetter J.R."/>
        </authorList>
    </citation>
    <scope>NUCLEOTIDE SEQUENCE [LARGE SCALE GENOMIC DNA]</scope>
    <source>
        <strain evidence="3 4">Mn-1</strain>
    </source>
</reference>
<evidence type="ECO:0000256" key="2">
    <source>
        <dbReference type="SAM" id="Phobius"/>
    </source>
</evidence>
<dbReference type="EMBL" id="VTOW01000001">
    <property type="protein sequence ID" value="NKE70735.1"/>
    <property type="molecule type" value="Genomic_DNA"/>
</dbReference>
<keyword evidence="4" id="KW-1185">Reference proteome</keyword>
<keyword evidence="2" id="KW-0472">Membrane</keyword>
<dbReference type="Proteomes" id="UP000534783">
    <property type="component" value="Unassembled WGS sequence"/>
</dbReference>
<keyword evidence="2" id="KW-0812">Transmembrane</keyword>
<comment type="caution">
    <text evidence="3">The sequence shown here is derived from an EMBL/GenBank/DDBJ whole genome shotgun (WGS) entry which is preliminary data.</text>
</comment>
<sequence length="79" mass="8630">MWRKMAASSAGAGRAGRPGEAVSGTAPFQKRRALSPFKTGLDLFYEFLYRLGLPLLLFGSLTYFGWVLWSMDYSSAGSG</sequence>
<feature type="region of interest" description="Disordered" evidence="1">
    <location>
        <begin position="1"/>
        <end position="24"/>
    </location>
</feature>